<name>A0ACB0YHC1_MELEN</name>
<comment type="caution">
    <text evidence="1">The sequence shown here is derived from an EMBL/GenBank/DDBJ whole genome shotgun (WGS) entry which is preliminary data.</text>
</comment>
<dbReference type="Proteomes" id="UP001497535">
    <property type="component" value="Unassembled WGS sequence"/>
</dbReference>
<protein>
    <submittedName>
        <fullName evidence="1">Uncharacterized protein</fullName>
    </submittedName>
</protein>
<proteinExistence type="predicted"/>
<dbReference type="EMBL" id="CAVMJV010000012">
    <property type="protein sequence ID" value="CAK5046749.1"/>
    <property type="molecule type" value="Genomic_DNA"/>
</dbReference>
<organism evidence="1 2">
    <name type="scientific">Meloidogyne enterolobii</name>
    <name type="common">Root-knot nematode worm</name>
    <name type="synonym">Meloidogyne mayaguensis</name>
    <dbReference type="NCBI Taxonomy" id="390850"/>
    <lineage>
        <taxon>Eukaryota</taxon>
        <taxon>Metazoa</taxon>
        <taxon>Ecdysozoa</taxon>
        <taxon>Nematoda</taxon>
        <taxon>Chromadorea</taxon>
        <taxon>Rhabditida</taxon>
        <taxon>Tylenchina</taxon>
        <taxon>Tylenchomorpha</taxon>
        <taxon>Tylenchoidea</taxon>
        <taxon>Meloidogynidae</taxon>
        <taxon>Meloidogyninae</taxon>
        <taxon>Meloidogyne</taxon>
    </lineage>
</organism>
<evidence type="ECO:0000313" key="2">
    <source>
        <dbReference type="Proteomes" id="UP001497535"/>
    </source>
</evidence>
<accession>A0ACB0YHC1</accession>
<evidence type="ECO:0000313" key="1">
    <source>
        <dbReference type="EMBL" id="CAK5046749.1"/>
    </source>
</evidence>
<gene>
    <name evidence="1" type="ORF">MENTE1834_LOCUS12171</name>
</gene>
<reference evidence="1" key="1">
    <citation type="submission" date="2023-11" db="EMBL/GenBank/DDBJ databases">
        <authorList>
            <person name="Poullet M."/>
        </authorList>
    </citation>
    <scope>NUCLEOTIDE SEQUENCE</scope>
    <source>
        <strain evidence="1">E1834</strain>
    </source>
</reference>
<sequence>MVRISSLGCIEPFQVGTDSTSESQLLNPFPTRNPPPFTRVDIPLPPPLPQAAIGKVSLVTPNKQKTKEKNLGENIEIDKETTTKPFQYTNNVPLSSYSIPPQLSSSNQTISKYPLTTTTNSIINLNYLNSTTTLSSIVLPVSSSSQLIYTSTDSPQLQIEDKKEESTRLAPIFSSAALKIFVEENEEQLELATLSANYPDEGPGPINYVLLAGDQSLFR</sequence>
<keyword evidence="2" id="KW-1185">Reference proteome</keyword>